<keyword evidence="4" id="KW-0159">Chromosome partition</keyword>
<dbReference type="InterPro" id="IPR030397">
    <property type="entry name" value="SEPARIN_core_dom"/>
</dbReference>
<proteinExistence type="predicted"/>
<dbReference type="Pfam" id="PF03568">
    <property type="entry name" value="Separin_C"/>
    <property type="match status" value="1"/>
</dbReference>
<sequence>MSLTELINALACCISDDSKELDGVLMRILTHINVASLPMSSDELYSLSSTLTSLLGALLANAAQGNLAGSTVHTVKNISLTMMRHITSLKQPIAKFYELEVLIGLLEILTQTFLLLKKLSTRPLQTIISYIIQYSSLHAQPSSAAEDVEAGSRRPSASPLETCYSRITAVCTELLGSFSAKELQPVLVTVAMGTPYISDCKELLKVFTYHLVVSFMFTFDPGTQTLLDINGTYLSFLVPTPFFLSIKHKYSIELSESSSSTTATADSEGDRFMHELLPLFKQCCTRVHYKIDFLKSKKSNPWQSFQYYLTYFLYTKGIYLDETNLIPNFDQTRIATTGLLKKTTKAYTQSVRQLFDGDLISLSLICTMLRENNPIIMFLQPYLHILEYTFVFGDRVSSVKQLNVLYNLLSDKLSALAQNAAKLPLLVEGVMITFYMAETLLLVTAEAANYCLCPQIIQLFEGDPQKANLKTPSRSGSCTRIVSRFSVELDVFLQILMPLLSSDQHATETLRTTVLTALSSASFYSSVLSFVYGSLHTYPFALGILGPYCKTIPLFIELSELDITRLCEIFSREHSFTNLTKFVRGVYDAFSKRLVTQGYVNTNHLKNIIYGMHALFFHRCFAVQFLLKAVSLSMGQAQALHLNDLPVLSVKAIIERSPLMSYISKARLTSQLYLLLMYGYIILDQFIMVYFYSRKYHDTLQLTCLDFFSMVSDELTRCRMLETDFGQHGTKVVKQVPSSMHHDDLALEDLSVGDTVLCTSDIYSSLAYLRAESALISATEAVIYTPQNWSALLFGSRTLKQLMNVKSGLRAFSSQISALLQRPDIFTFTYAILLICEVLCCDSGKLYGYFTFPLNHEDRLALTGILRPFLELLVGNFTDISVTTELQYSLFSSPSGSSTEFVVGLLKSLELACQPILQDITPVLLNRIALIKASIYKTEHEELSRNLLVQPGLIAGVYQLIDWAVSNSERAATLIVSPSYDVRCPFHSVTPGLSLHKSLARASYNYTLCPRCASDIASYKVTSADCHYVRIVSLCDVFSRSMTAQSHALEEPSGQCLSSLSHNAALSQASEQGCSLSAAINLKGFSVKLYGSLDIRTAMTILSRLCGVDALSSYTTLLAAAVSSTSQGSFSWLGTLAHLHGNILRALFFSHAAALSTLETSKPTESDKAQWAKTLIIANTEMQKCATQLLPAFIGAWKGLLDPKYNLDICTHLLRDTLRGESVCEYECIQSDILEIYRLLMEVVSLAIEPLKSLSSVTASVGKESAFSLTILGLMGISRGGNSDLELIIVSLTLIVGILSDLSTFALPSANLACSYLTMQLKDSTNAIAALHSLHLVLFSLPFSQVYDSIAQTPAILGARQTLDSVIASGCRQFSTLLMSPEATQELSTVLFAGDASRYFLSCVKIAYILRKLSQASVKMAASKVVLNTDSAFYRFPFDHSPLFAPETMVSRIHAGAETRIGPQRRFLIDPLGDLRRTRERMKGLMLELPGNWDGLLGKVEGRSADSRQPLALLKETADGVFFFAGHGCGEAVLPLNSIAELQQLPFCLFMGCSSLSHIPIGHRYEVGTYQYYSSSPLMLGTLWDGISGELDNITAHFMKQWTKGEKGLYSCLADAIAESSLRYLVGYSIIIIGDSSTKYMC</sequence>
<evidence type="ECO:0000313" key="7">
    <source>
        <dbReference type="Proteomes" id="UP000018320"/>
    </source>
</evidence>
<keyword evidence="3" id="KW-0378">Hydrolase</keyword>
<dbReference type="VEuPathDB" id="GiardiaDB:GL50803_0090767"/>
<dbReference type="PANTHER" id="PTHR12792">
    <property type="entry name" value="EXTRA SPINDLE POLES 1-RELATED"/>
    <property type="match status" value="1"/>
</dbReference>
<accession>V6TA06</accession>
<comment type="caution">
    <text evidence="6">The sequence shown here is derived from an EMBL/GenBank/DDBJ whole genome shotgun (WGS) entry which is preliminary data.</text>
</comment>
<protein>
    <recommendedName>
        <fullName evidence="2">separase</fullName>
        <ecNumber evidence="2">3.4.22.49</ecNumber>
    </recommendedName>
</protein>
<dbReference type="GO" id="GO:0004197">
    <property type="term" value="F:cysteine-type endopeptidase activity"/>
    <property type="evidence" value="ECO:0007669"/>
    <property type="project" value="InterPro"/>
</dbReference>
<reference evidence="7" key="1">
    <citation type="submission" date="2012-02" db="EMBL/GenBank/DDBJ databases">
        <title>Genome sequencing of Giardia lamblia Genotypes A2 and B isolates (DH and GS) and comparative analysis with the genomes of Genotypes A1 and E (WB and Pig).</title>
        <authorList>
            <person name="Adam R."/>
            <person name="Dahlstrom E."/>
            <person name="Martens C."/>
            <person name="Bruno D."/>
            <person name="Barbian K."/>
            <person name="Porcella S.F."/>
            <person name="Nash T."/>
        </authorList>
    </citation>
    <scope>NUCLEOTIDE SEQUENCE</scope>
    <source>
        <strain evidence="7">DH</strain>
    </source>
</reference>
<organism evidence="6 7">
    <name type="scientific">Giardia intestinalis</name>
    <name type="common">Giardia lamblia</name>
    <dbReference type="NCBI Taxonomy" id="5741"/>
    <lineage>
        <taxon>Eukaryota</taxon>
        <taxon>Metamonada</taxon>
        <taxon>Diplomonadida</taxon>
        <taxon>Hexamitidae</taxon>
        <taxon>Giardiinae</taxon>
        <taxon>Giardia</taxon>
    </lineage>
</organism>
<evidence type="ECO:0000313" key="6">
    <source>
        <dbReference type="EMBL" id="ESU35262.1"/>
    </source>
</evidence>
<evidence type="ECO:0000256" key="2">
    <source>
        <dbReference type="ARBA" id="ARBA00012489"/>
    </source>
</evidence>
<gene>
    <name evidence="6" type="ORF">DHA2_153659</name>
</gene>
<name>V6TA06_GIAIN</name>
<dbReference type="EC" id="3.4.22.49" evidence="2"/>
<dbReference type="EMBL" id="AHGT01000091">
    <property type="protein sequence ID" value="ESU35262.1"/>
    <property type="molecule type" value="Genomic_DNA"/>
</dbReference>
<dbReference type="VEuPathDB" id="GiardiaDB:DHA2_153659"/>
<evidence type="ECO:0000259" key="5">
    <source>
        <dbReference type="PROSITE" id="PS51700"/>
    </source>
</evidence>
<dbReference type="GO" id="GO:0051307">
    <property type="term" value="P:meiotic chromosome separation"/>
    <property type="evidence" value="ECO:0007669"/>
    <property type="project" value="TreeGrafter"/>
</dbReference>
<comment type="catalytic activity">
    <reaction evidence="1">
        <text>All bonds known to be hydrolyzed by this endopeptidase have arginine in P1 and an acidic residue in P4. P6 is often occupied by an acidic residue or by a hydroxy-amino-acid residue, the phosphorylation of which enhances cleavage.</text>
        <dbReference type="EC" id="3.4.22.49"/>
    </reaction>
</comment>
<dbReference type="InterPro" id="IPR005314">
    <property type="entry name" value="Peptidase_C50"/>
</dbReference>
<dbReference type="GO" id="GO:0006508">
    <property type="term" value="P:proteolysis"/>
    <property type="evidence" value="ECO:0007669"/>
    <property type="project" value="InterPro"/>
</dbReference>
<reference evidence="6 7" key="2">
    <citation type="journal article" date="2013" name="Genome Biol. Evol.">
        <title>Genome sequencing of Giardia lamblia genotypes A2 and B isolates (DH and GS) and comparative analysis with the genomes of genotypes A1 and E (WB and Pig).</title>
        <authorList>
            <person name="Adam R.D."/>
            <person name="Dahlstrom E.W."/>
            <person name="Martens C.A."/>
            <person name="Bruno D.P."/>
            <person name="Barbian K.D."/>
            <person name="Ricklefs S.M."/>
            <person name="Hernandez M.M."/>
            <person name="Narla N.P."/>
            <person name="Patel R.B."/>
            <person name="Porcella S.F."/>
            <person name="Nash T.E."/>
        </authorList>
    </citation>
    <scope>NUCLEOTIDE SEQUENCE [LARGE SCALE GENOMIC DNA]</scope>
    <source>
        <strain evidence="6 7">DH</strain>
    </source>
</reference>
<dbReference type="PANTHER" id="PTHR12792:SF0">
    <property type="entry name" value="SEPARIN"/>
    <property type="match status" value="1"/>
</dbReference>
<feature type="domain" description="Peptidase C50" evidence="5">
    <location>
        <begin position="1462"/>
        <end position="1564"/>
    </location>
</feature>
<dbReference type="VEuPathDB" id="GiardiaDB:QR46_3875"/>
<dbReference type="Proteomes" id="UP000018320">
    <property type="component" value="Unassembled WGS sequence"/>
</dbReference>
<dbReference type="GO" id="GO:0005634">
    <property type="term" value="C:nucleus"/>
    <property type="evidence" value="ECO:0007669"/>
    <property type="project" value="InterPro"/>
</dbReference>
<evidence type="ECO:0000256" key="1">
    <source>
        <dbReference type="ARBA" id="ARBA00000451"/>
    </source>
</evidence>
<dbReference type="PROSITE" id="PS51700">
    <property type="entry name" value="SEPARIN"/>
    <property type="match status" value="1"/>
</dbReference>
<evidence type="ECO:0000256" key="3">
    <source>
        <dbReference type="ARBA" id="ARBA00022801"/>
    </source>
</evidence>
<dbReference type="GO" id="GO:0005737">
    <property type="term" value="C:cytoplasm"/>
    <property type="evidence" value="ECO:0007669"/>
    <property type="project" value="TreeGrafter"/>
</dbReference>
<evidence type="ECO:0000256" key="4">
    <source>
        <dbReference type="ARBA" id="ARBA00022829"/>
    </source>
</evidence>
<dbReference type="GO" id="GO:0072686">
    <property type="term" value="C:mitotic spindle"/>
    <property type="evidence" value="ECO:0007669"/>
    <property type="project" value="TreeGrafter"/>
</dbReference>